<comment type="caution">
    <text evidence="2">The sequence shown here is derived from an EMBL/GenBank/DDBJ whole genome shotgun (WGS) entry which is preliminary data.</text>
</comment>
<dbReference type="Proteomes" id="UP001175000">
    <property type="component" value="Unassembled WGS sequence"/>
</dbReference>
<feature type="compositionally biased region" description="Low complexity" evidence="1">
    <location>
        <begin position="23"/>
        <end position="56"/>
    </location>
</feature>
<organism evidence="2 3">
    <name type="scientific">Immersiella caudata</name>
    <dbReference type="NCBI Taxonomy" id="314043"/>
    <lineage>
        <taxon>Eukaryota</taxon>
        <taxon>Fungi</taxon>
        <taxon>Dikarya</taxon>
        <taxon>Ascomycota</taxon>
        <taxon>Pezizomycotina</taxon>
        <taxon>Sordariomycetes</taxon>
        <taxon>Sordariomycetidae</taxon>
        <taxon>Sordariales</taxon>
        <taxon>Lasiosphaeriaceae</taxon>
        <taxon>Immersiella</taxon>
    </lineage>
</organism>
<gene>
    <name evidence="2" type="ORF">B0T14DRAFT_571902</name>
</gene>
<feature type="region of interest" description="Disordered" evidence="1">
    <location>
        <begin position="160"/>
        <end position="235"/>
    </location>
</feature>
<feature type="compositionally biased region" description="Basic and acidic residues" evidence="1">
    <location>
        <begin position="216"/>
        <end position="233"/>
    </location>
</feature>
<keyword evidence="3" id="KW-1185">Reference proteome</keyword>
<dbReference type="AlphaFoldDB" id="A0AA39TP34"/>
<evidence type="ECO:0000256" key="1">
    <source>
        <dbReference type="SAM" id="MobiDB-lite"/>
    </source>
</evidence>
<sequence>MAEFLSIVEDLALTDNNNDLPPSYSESTTSSISRSGLLRSTNSSNNNNDNNNINTTAAPPHSAAFPFTSPIASHLSSLPSRLRSAQQAHANTQAAADLQTIDALVPAIEDFLRDLSSNPSRAPPPLAELTLVPASAVPRGWALTGAAERRKEGEVVRVVQVQGISPASGKKGKGDSKGSSDRKGKGEKDSSSWNARGNDGDDDDDEGYTYTGARGEGFDEWGRFNDGEDDRMSEPGVGTYFRDERMARRLAGYLQPKPEVHVERKQIQQAVVESKKEKGFRWGRKKSEGSSSTTLSPQVVAPAVEKTEKGSTVGGGPIVQGGDRVTMVVRADEVTFRKENDFGVWEGRTGYGIVVRVRVKKP</sequence>
<feature type="compositionally biased region" description="Basic and acidic residues" evidence="1">
    <location>
        <begin position="172"/>
        <end position="190"/>
    </location>
</feature>
<name>A0AA39TP34_9PEZI</name>
<evidence type="ECO:0000313" key="3">
    <source>
        <dbReference type="Proteomes" id="UP001175000"/>
    </source>
</evidence>
<proteinExistence type="predicted"/>
<feature type="compositionally biased region" description="Basic and acidic residues" evidence="1">
    <location>
        <begin position="273"/>
        <end position="288"/>
    </location>
</feature>
<reference evidence="2" key="1">
    <citation type="submission" date="2023-06" db="EMBL/GenBank/DDBJ databases">
        <title>Genome-scale phylogeny and comparative genomics of the fungal order Sordariales.</title>
        <authorList>
            <consortium name="Lawrence Berkeley National Laboratory"/>
            <person name="Hensen N."/>
            <person name="Bonometti L."/>
            <person name="Westerberg I."/>
            <person name="Brannstrom I.O."/>
            <person name="Guillou S."/>
            <person name="Cros-Aarteil S."/>
            <person name="Calhoun S."/>
            <person name="Haridas S."/>
            <person name="Kuo A."/>
            <person name="Mondo S."/>
            <person name="Pangilinan J."/>
            <person name="Riley R."/>
            <person name="Labutti K."/>
            <person name="Andreopoulos B."/>
            <person name="Lipzen A."/>
            <person name="Chen C."/>
            <person name="Yanf M."/>
            <person name="Daum C."/>
            <person name="Ng V."/>
            <person name="Clum A."/>
            <person name="Steindorff A."/>
            <person name="Ohm R."/>
            <person name="Martin F."/>
            <person name="Silar P."/>
            <person name="Natvig D."/>
            <person name="Lalanne C."/>
            <person name="Gautier V."/>
            <person name="Ament-Velasquez S.L."/>
            <person name="Kruys A."/>
            <person name="Hutchinson M.I."/>
            <person name="Powell A.J."/>
            <person name="Barry K."/>
            <person name="Miller A.N."/>
            <person name="Grigoriev I.V."/>
            <person name="Debuchy R."/>
            <person name="Gladieux P."/>
            <person name="Thoren M.H."/>
            <person name="Johannesson H."/>
        </authorList>
    </citation>
    <scope>NUCLEOTIDE SEQUENCE</scope>
    <source>
        <strain evidence="2">CBS 606.72</strain>
    </source>
</reference>
<accession>A0AA39TP34</accession>
<protein>
    <submittedName>
        <fullName evidence="2">Uncharacterized protein</fullName>
    </submittedName>
</protein>
<dbReference type="EMBL" id="JAULSU010000007">
    <property type="protein sequence ID" value="KAK0612066.1"/>
    <property type="molecule type" value="Genomic_DNA"/>
</dbReference>
<feature type="region of interest" description="Disordered" evidence="1">
    <location>
        <begin position="15"/>
        <end position="62"/>
    </location>
</feature>
<evidence type="ECO:0000313" key="2">
    <source>
        <dbReference type="EMBL" id="KAK0612066.1"/>
    </source>
</evidence>
<feature type="region of interest" description="Disordered" evidence="1">
    <location>
        <begin position="273"/>
        <end position="298"/>
    </location>
</feature>